<evidence type="ECO:0000313" key="3">
    <source>
        <dbReference type="EMBL" id="KIL97773.1"/>
    </source>
</evidence>
<dbReference type="InterPro" id="IPR055170">
    <property type="entry name" value="GFO_IDH_MocA-like_dom"/>
</dbReference>
<keyword evidence="4" id="KW-1185">Reference proteome</keyword>
<dbReference type="Gene3D" id="3.40.50.720">
    <property type="entry name" value="NAD(P)-binding Rossmann-like Domain"/>
    <property type="match status" value="1"/>
</dbReference>
<dbReference type="PANTHER" id="PTHR43377">
    <property type="entry name" value="BILIVERDIN REDUCTASE A"/>
    <property type="match status" value="1"/>
</dbReference>
<dbReference type="Pfam" id="PF22725">
    <property type="entry name" value="GFO_IDH_MocA_C3"/>
    <property type="match status" value="1"/>
</dbReference>
<protein>
    <recommendedName>
        <fullName evidence="5">Oxidoreductase</fullName>
    </recommendedName>
</protein>
<dbReference type="SUPFAM" id="SSF55347">
    <property type="entry name" value="Glyceraldehyde-3-phosphate dehydrogenase-like, C-terminal domain"/>
    <property type="match status" value="1"/>
</dbReference>
<proteinExistence type="predicted"/>
<accession>A0A0C2YRL5</accession>
<gene>
    <name evidence="3" type="ORF">CCC_00834</name>
</gene>
<sequence>MTVKIGVVGYGYWGPNIVRNFAETPGAQLVAVSDLRDDKRALVERRYPGIRATRDAREIFAATDIDAVAIATPVGSHYELALAALRAGKHVLVEKPMTADAAQARHLIEEAEKRGLTLMVDHTFCYTGAVRKMKEMVETGELGDLYYYDSLRVNLGLFQHDVNVIWDLAVHDLSILEFVVPHKPLAVSAVGMSHVPGTPENLAYITVFYDSPFIAHVNVNWLAPVKVRKTLLGGSRKMAVYDDLEPSEKLKVYDKGITTTPSPEQIYQMLVGYRSGDMWAPQLAGTEALSLETRHFIDCIKGKTQPVTDGAMGLGVVEILAAASQSMALRGQPVDL</sequence>
<comment type="caution">
    <text evidence="3">The sequence shown here is derived from an EMBL/GenBank/DDBJ whole genome shotgun (WGS) entry which is preliminary data.</text>
</comment>
<evidence type="ECO:0008006" key="5">
    <source>
        <dbReference type="Google" id="ProtNLM"/>
    </source>
</evidence>
<reference evidence="3 4" key="1">
    <citation type="submission" date="2015-01" db="EMBL/GenBank/DDBJ databases">
        <title>Genome Sequence of Magnetospirillum magnetotacticum Strain MS-1.</title>
        <authorList>
            <person name="Marinov G.K."/>
            <person name="Smalley M.D."/>
            <person name="DeSalvo G."/>
        </authorList>
    </citation>
    <scope>NUCLEOTIDE SEQUENCE [LARGE SCALE GENOMIC DNA]</scope>
    <source>
        <strain evidence="3 4">MS-1</strain>
    </source>
</reference>
<dbReference type="Pfam" id="PF01408">
    <property type="entry name" value="GFO_IDH_MocA"/>
    <property type="match status" value="1"/>
</dbReference>
<dbReference type="Gene3D" id="3.30.360.10">
    <property type="entry name" value="Dihydrodipicolinate Reductase, domain 2"/>
    <property type="match status" value="1"/>
</dbReference>
<evidence type="ECO:0000259" key="1">
    <source>
        <dbReference type="Pfam" id="PF01408"/>
    </source>
</evidence>
<dbReference type="AlphaFoldDB" id="A0A0C2YRL5"/>
<dbReference type="RefSeq" id="WP_009871285.1">
    <property type="nucleotide sequence ID" value="NZ_JXSL01000030.1"/>
</dbReference>
<organism evidence="3 4">
    <name type="scientific">Paramagnetospirillum magnetotacticum MS-1</name>
    <dbReference type="NCBI Taxonomy" id="272627"/>
    <lineage>
        <taxon>Bacteria</taxon>
        <taxon>Pseudomonadati</taxon>
        <taxon>Pseudomonadota</taxon>
        <taxon>Alphaproteobacteria</taxon>
        <taxon>Rhodospirillales</taxon>
        <taxon>Magnetospirillaceae</taxon>
        <taxon>Paramagnetospirillum</taxon>
    </lineage>
</organism>
<dbReference type="Proteomes" id="UP000031971">
    <property type="component" value="Unassembled WGS sequence"/>
</dbReference>
<evidence type="ECO:0000259" key="2">
    <source>
        <dbReference type="Pfam" id="PF22725"/>
    </source>
</evidence>
<name>A0A0C2YRL5_PARME</name>
<dbReference type="GO" id="GO:0000166">
    <property type="term" value="F:nucleotide binding"/>
    <property type="evidence" value="ECO:0007669"/>
    <property type="project" value="InterPro"/>
</dbReference>
<evidence type="ECO:0000313" key="4">
    <source>
        <dbReference type="Proteomes" id="UP000031971"/>
    </source>
</evidence>
<dbReference type="InterPro" id="IPR000683">
    <property type="entry name" value="Gfo/Idh/MocA-like_OxRdtase_N"/>
</dbReference>
<feature type="domain" description="GFO/IDH/MocA-like oxidoreductase" evidence="2">
    <location>
        <begin position="130"/>
        <end position="230"/>
    </location>
</feature>
<dbReference type="PANTHER" id="PTHR43377:SF6">
    <property type="entry name" value="GFO_IDH_MOCA-LIKE OXIDOREDUCTASE N-TERMINAL DOMAIN-CONTAINING PROTEIN"/>
    <property type="match status" value="1"/>
</dbReference>
<dbReference type="InterPro" id="IPR036291">
    <property type="entry name" value="NAD(P)-bd_dom_sf"/>
</dbReference>
<feature type="domain" description="Gfo/Idh/MocA-like oxidoreductase N-terminal" evidence="1">
    <location>
        <begin position="3"/>
        <end position="122"/>
    </location>
</feature>
<dbReference type="SUPFAM" id="SSF51735">
    <property type="entry name" value="NAD(P)-binding Rossmann-fold domains"/>
    <property type="match status" value="1"/>
</dbReference>
<dbReference type="InterPro" id="IPR051450">
    <property type="entry name" value="Gfo/Idh/MocA_Oxidoreductases"/>
</dbReference>
<dbReference type="EMBL" id="JXSL01000030">
    <property type="protein sequence ID" value="KIL97773.1"/>
    <property type="molecule type" value="Genomic_DNA"/>
</dbReference>
<dbReference type="OrthoDB" id="9800846at2"/>
<dbReference type="STRING" id="272627.CCC_00834"/>